<feature type="transmembrane region" description="Helical" evidence="5">
    <location>
        <begin position="126"/>
        <end position="147"/>
    </location>
</feature>
<feature type="transmembrane region" description="Helical" evidence="5">
    <location>
        <begin position="159"/>
        <end position="180"/>
    </location>
</feature>
<keyword evidence="2 5" id="KW-0812">Transmembrane</keyword>
<sequence>MENEGKLQQNITLVQAIAFCVAQVIGTGIFLKPTPVLQSAGSTGMALLMWVLAGVITMCTALTIAELASYNPSVGGMTAYITQYNGKRIGFLSGWFFAILNDPGTLAANSIATATFLSAIIPMNDWQLRVCAFLIILLLCLSQMFSVQGTMQTQLVGSFIQATPLVAVIIAGLIMGGAPHDINFSLIGDPDSPGVSLGLALLSAMWVYDGWQATANLGEEMANPKRDFPRAIFASLTFLTVLFVMFNLVGFNLMPIDEALTTDNFGASISTALFGNVGNFIMALLMMACSLFTMNAEVVQATRDILYQARHNNIPGSKWIRHIHPKYNTPMNAIITQGTLSILLMLTGTFESISLLIIFFTWIFTIIALFDVFKLRRQNKLQRTFSVPLYPIIPLIGLVGAAFMLISSISSDPGRFVIGIIVLAIGLPVYYFCHKVLYKGEEDATAD</sequence>
<feature type="transmembrane region" description="Helical" evidence="5">
    <location>
        <begin position="12"/>
        <end position="31"/>
    </location>
</feature>
<feature type="transmembrane region" description="Helical" evidence="5">
    <location>
        <begin position="43"/>
        <end position="68"/>
    </location>
</feature>
<name>A0A1W1Z7E1_9LACT</name>
<dbReference type="Gene3D" id="1.20.1740.10">
    <property type="entry name" value="Amino acid/polyamine transporter I"/>
    <property type="match status" value="1"/>
</dbReference>
<evidence type="ECO:0000256" key="5">
    <source>
        <dbReference type="SAM" id="Phobius"/>
    </source>
</evidence>
<dbReference type="GO" id="GO:0015179">
    <property type="term" value="F:L-amino acid transmembrane transporter activity"/>
    <property type="evidence" value="ECO:0007669"/>
    <property type="project" value="TreeGrafter"/>
</dbReference>
<keyword evidence="4 5" id="KW-0472">Membrane</keyword>
<feature type="transmembrane region" description="Helical" evidence="5">
    <location>
        <begin position="89"/>
        <end position="120"/>
    </location>
</feature>
<feature type="transmembrane region" description="Helical" evidence="5">
    <location>
        <begin position="353"/>
        <end position="373"/>
    </location>
</feature>
<comment type="subcellular location">
    <subcellularLocation>
        <location evidence="1">Membrane</location>
        <topology evidence="1">Multi-pass membrane protein</topology>
    </subcellularLocation>
</comment>
<dbReference type="RefSeq" id="WP_084099294.1">
    <property type="nucleotide sequence ID" value="NZ_FWXK01000006.1"/>
</dbReference>
<dbReference type="AlphaFoldDB" id="A0A1W1Z7E1"/>
<dbReference type="EMBL" id="FWXK01000006">
    <property type="protein sequence ID" value="SMC44360.1"/>
    <property type="molecule type" value="Genomic_DNA"/>
</dbReference>
<dbReference type="Proteomes" id="UP000243884">
    <property type="component" value="Unassembled WGS sequence"/>
</dbReference>
<feature type="transmembrane region" description="Helical" evidence="5">
    <location>
        <begin position="273"/>
        <end position="293"/>
    </location>
</feature>
<evidence type="ECO:0000256" key="3">
    <source>
        <dbReference type="ARBA" id="ARBA00022989"/>
    </source>
</evidence>
<gene>
    <name evidence="6" type="ORF">SAMN04487984_1174</name>
</gene>
<evidence type="ECO:0000313" key="7">
    <source>
        <dbReference type="Proteomes" id="UP000243884"/>
    </source>
</evidence>
<dbReference type="GO" id="GO:0016020">
    <property type="term" value="C:membrane"/>
    <property type="evidence" value="ECO:0007669"/>
    <property type="project" value="UniProtKB-SubCell"/>
</dbReference>
<dbReference type="OrthoDB" id="3181223at2"/>
<reference evidence="7" key="1">
    <citation type="submission" date="2017-04" db="EMBL/GenBank/DDBJ databases">
        <authorList>
            <person name="Varghese N."/>
            <person name="Submissions S."/>
        </authorList>
    </citation>
    <scope>NUCLEOTIDE SEQUENCE [LARGE SCALE GENOMIC DNA]</scope>
    <source>
        <strain evidence="7">DSM 21500</strain>
    </source>
</reference>
<dbReference type="PANTHER" id="PTHR11785">
    <property type="entry name" value="AMINO ACID TRANSPORTER"/>
    <property type="match status" value="1"/>
</dbReference>
<protein>
    <submittedName>
        <fullName evidence="6">Serine/threonine exchange transporter, LAT family</fullName>
    </submittedName>
</protein>
<accession>A0A1W1Z7E1</accession>
<dbReference type="PIRSF" id="PIRSF006060">
    <property type="entry name" value="AA_transporter"/>
    <property type="match status" value="1"/>
</dbReference>
<evidence type="ECO:0000256" key="1">
    <source>
        <dbReference type="ARBA" id="ARBA00004141"/>
    </source>
</evidence>
<evidence type="ECO:0000256" key="2">
    <source>
        <dbReference type="ARBA" id="ARBA00022692"/>
    </source>
</evidence>
<dbReference type="InterPro" id="IPR050598">
    <property type="entry name" value="AminoAcid_Transporter"/>
</dbReference>
<proteinExistence type="predicted"/>
<dbReference type="InterPro" id="IPR002293">
    <property type="entry name" value="AA/rel_permease1"/>
</dbReference>
<feature type="transmembrane region" description="Helical" evidence="5">
    <location>
        <begin position="385"/>
        <end position="410"/>
    </location>
</feature>
<dbReference type="Pfam" id="PF13520">
    <property type="entry name" value="AA_permease_2"/>
    <property type="match status" value="1"/>
</dbReference>
<keyword evidence="3 5" id="KW-1133">Transmembrane helix</keyword>
<keyword evidence="7" id="KW-1185">Reference proteome</keyword>
<evidence type="ECO:0000313" key="6">
    <source>
        <dbReference type="EMBL" id="SMC44360.1"/>
    </source>
</evidence>
<dbReference type="STRING" id="371602.SAMN04487984_1174"/>
<organism evidence="6 7">
    <name type="scientific">Aerococcus suis</name>
    <dbReference type="NCBI Taxonomy" id="371602"/>
    <lineage>
        <taxon>Bacteria</taxon>
        <taxon>Bacillati</taxon>
        <taxon>Bacillota</taxon>
        <taxon>Bacilli</taxon>
        <taxon>Lactobacillales</taxon>
        <taxon>Aerococcaceae</taxon>
        <taxon>Aerococcus</taxon>
    </lineage>
</organism>
<evidence type="ECO:0000256" key="4">
    <source>
        <dbReference type="ARBA" id="ARBA00023136"/>
    </source>
</evidence>
<feature type="transmembrane region" description="Helical" evidence="5">
    <location>
        <begin position="416"/>
        <end position="433"/>
    </location>
</feature>
<dbReference type="PANTHER" id="PTHR11785:SF512">
    <property type="entry name" value="SOBREMESA, ISOFORM B"/>
    <property type="match status" value="1"/>
</dbReference>
<feature type="transmembrane region" description="Helical" evidence="5">
    <location>
        <begin position="232"/>
        <end position="253"/>
    </location>
</feature>